<evidence type="ECO:0000256" key="10">
    <source>
        <dbReference type="ARBA" id="ARBA00032498"/>
    </source>
</evidence>
<keyword evidence="4" id="KW-0221">Differentiation</keyword>
<comment type="caution">
    <text evidence="15">The sequence shown here is derived from an EMBL/GenBank/DDBJ whole genome shotgun (WGS) entry which is preliminary data.</text>
</comment>
<dbReference type="InterPro" id="IPR036910">
    <property type="entry name" value="HMG_box_dom_sf"/>
</dbReference>
<keyword evidence="6" id="KW-0726">Sexual differentiation</keyword>
<keyword evidence="12" id="KW-0539">Nucleus</keyword>
<evidence type="ECO:0000256" key="6">
    <source>
        <dbReference type="ARBA" id="ARBA00022928"/>
    </source>
</evidence>
<accession>A0A811KHI9</accession>
<dbReference type="PROSITE" id="PS50118">
    <property type="entry name" value="HMG_BOX_2"/>
    <property type="match status" value="1"/>
</dbReference>
<feature type="domain" description="HMG box" evidence="14">
    <location>
        <begin position="135"/>
        <end position="203"/>
    </location>
</feature>
<keyword evidence="7 12" id="KW-0238">DNA-binding</keyword>
<gene>
    <name evidence="15" type="ORF">BOKJ2_LOCUS5762</name>
</gene>
<feature type="region of interest" description="Disordered" evidence="13">
    <location>
        <begin position="33"/>
        <end position="100"/>
    </location>
</feature>
<comment type="subcellular location">
    <subcellularLocation>
        <location evidence="1">Nucleus speckle</location>
    </subcellularLocation>
</comment>
<evidence type="ECO:0000256" key="2">
    <source>
        <dbReference type="ARBA" id="ARBA00005998"/>
    </source>
</evidence>
<dbReference type="GO" id="GO:0007548">
    <property type="term" value="P:sex differentiation"/>
    <property type="evidence" value="ECO:0007669"/>
    <property type="project" value="UniProtKB-KW"/>
</dbReference>
<dbReference type="GO" id="GO:0005516">
    <property type="term" value="F:calmodulin binding"/>
    <property type="evidence" value="ECO:0007669"/>
    <property type="project" value="UniProtKB-KW"/>
</dbReference>
<dbReference type="InterPro" id="IPR050140">
    <property type="entry name" value="SRY-related_HMG-box_TF-like"/>
</dbReference>
<evidence type="ECO:0000256" key="4">
    <source>
        <dbReference type="ARBA" id="ARBA00022782"/>
    </source>
</evidence>
<evidence type="ECO:0000256" key="12">
    <source>
        <dbReference type="PROSITE-ProRule" id="PRU00267"/>
    </source>
</evidence>
<keyword evidence="9" id="KW-0804">Transcription</keyword>
<keyword evidence="5" id="KW-0112">Calmodulin-binding</keyword>
<evidence type="ECO:0000259" key="14">
    <source>
        <dbReference type="PROSITE" id="PS50118"/>
    </source>
</evidence>
<keyword evidence="16" id="KW-1185">Reference proteome</keyword>
<name>A0A811KHI9_9BILA</name>
<feature type="DNA-binding region" description="HMG box" evidence="12">
    <location>
        <begin position="135"/>
        <end position="203"/>
    </location>
</feature>
<dbReference type="OrthoDB" id="6247875at2759"/>
<comment type="function">
    <text evidence="11">Transcriptional regulator that controls a genetic switch in male development. It is necessary and sufficient for initiating male sex determination by directing the development of supporting cell precursors (pre-Sertoli cells) as Sertoli rather than granulosa cells. Involved in different aspects of gene regulation including promoter activation or repression. Binds to the DNA consensus sequence 5'-[AT]AACAA[AT]-3'. SRY HMG box recognizes DNA by partial intercalation in the minor groove and promotes DNA bending. Also involved in pre-mRNA splicing. In male adult brain involved in the maintenance of motor functions of dopaminergic neurons.</text>
</comment>
<evidence type="ECO:0000313" key="16">
    <source>
        <dbReference type="Proteomes" id="UP000614601"/>
    </source>
</evidence>
<dbReference type="SUPFAM" id="SSF47095">
    <property type="entry name" value="HMG-box"/>
    <property type="match status" value="1"/>
</dbReference>
<dbReference type="InterPro" id="IPR009071">
    <property type="entry name" value="HMG_box_dom"/>
</dbReference>
<protein>
    <recommendedName>
        <fullName evidence="3">Sex-determining region Y protein</fullName>
    </recommendedName>
    <alternativeName>
        <fullName evidence="10">Testis-determining factor</fullName>
    </alternativeName>
</protein>
<evidence type="ECO:0000256" key="9">
    <source>
        <dbReference type="ARBA" id="ARBA00023163"/>
    </source>
</evidence>
<evidence type="ECO:0000256" key="8">
    <source>
        <dbReference type="ARBA" id="ARBA00023159"/>
    </source>
</evidence>
<evidence type="ECO:0000256" key="7">
    <source>
        <dbReference type="ARBA" id="ARBA00023125"/>
    </source>
</evidence>
<proteinExistence type="inferred from homology"/>
<evidence type="ECO:0000256" key="13">
    <source>
        <dbReference type="SAM" id="MobiDB-lite"/>
    </source>
</evidence>
<feature type="region of interest" description="Disordered" evidence="13">
    <location>
        <begin position="208"/>
        <end position="246"/>
    </location>
</feature>
<dbReference type="Proteomes" id="UP000614601">
    <property type="component" value="Unassembled WGS sequence"/>
</dbReference>
<evidence type="ECO:0000256" key="11">
    <source>
        <dbReference type="ARBA" id="ARBA00045821"/>
    </source>
</evidence>
<evidence type="ECO:0000256" key="3">
    <source>
        <dbReference type="ARBA" id="ARBA00019052"/>
    </source>
</evidence>
<sequence>MFRCLWYSICFKDRSAIQLGLKSAFLNLTQLCPHRSTPSVTTPRKPKTTKVEAPAASAESISDEVSRSSLNESHVSAHDGTMPGSPMTETGSSTHEPTDFSALKEDEGNLDLDEEIEVHPQHSILAGNDASRQFIKRPLNAYMIWTRHARDNILKENPHLKMNEVSKTMGEMWKKLPDEDKKPFFLMARKAAAKHKKALELNPKLAYVPSKKKHKKNEKKEEEAKDEKDDVAYPTPSASPIHNGRPLHQNVVENTRPGPYPQPATIVRTPNTHYQQPPYTQGYEYRQPVQNGVYQYPPQYNQQSQVRYVQHSYGYQNGSGVPMNYPTNPYYPAQPQGHIIQNPRDPSQNLVRNPFAISYSDPPEPVYEPESVDLYRELYYRSLVQLQFPTKQSGDPECLSPEFYLQRYYALGGTDPPRRVPPMKNNINNSNGLVYQEL</sequence>
<dbReference type="EMBL" id="CAJFDH010000003">
    <property type="protein sequence ID" value="CAD5214776.1"/>
    <property type="molecule type" value="Genomic_DNA"/>
</dbReference>
<dbReference type="GO" id="GO:0001228">
    <property type="term" value="F:DNA-binding transcription activator activity, RNA polymerase II-specific"/>
    <property type="evidence" value="ECO:0007669"/>
    <property type="project" value="TreeGrafter"/>
</dbReference>
<comment type="similarity">
    <text evidence="2">Belongs to the SRY family.</text>
</comment>
<dbReference type="AlphaFoldDB" id="A0A811KHI9"/>
<organism evidence="15 16">
    <name type="scientific">Bursaphelenchus okinawaensis</name>
    <dbReference type="NCBI Taxonomy" id="465554"/>
    <lineage>
        <taxon>Eukaryota</taxon>
        <taxon>Metazoa</taxon>
        <taxon>Ecdysozoa</taxon>
        <taxon>Nematoda</taxon>
        <taxon>Chromadorea</taxon>
        <taxon>Rhabditida</taxon>
        <taxon>Tylenchina</taxon>
        <taxon>Tylenchomorpha</taxon>
        <taxon>Aphelenchoidea</taxon>
        <taxon>Aphelenchoididae</taxon>
        <taxon>Bursaphelenchus</taxon>
    </lineage>
</organism>
<reference evidence="15" key="1">
    <citation type="submission" date="2020-09" db="EMBL/GenBank/DDBJ databases">
        <authorList>
            <person name="Kikuchi T."/>
        </authorList>
    </citation>
    <scope>NUCLEOTIDE SEQUENCE</scope>
    <source>
        <strain evidence="15">SH1</strain>
    </source>
</reference>
<keyword evidence="8" id="KW-0010">Activator</keyword>
<dbReference type="GO" id="GO:0030154">
    <property type="term" value="P:cell differentiation"/>
    <property type="evidence" value="ECO:0007669"/>
    <property type="project" value="UniProtKB-KW"/>
</dbReference>
<evidence type="ECO:0000256" key="1">
    <source>
        <dbReference type="ARBA" id="ARBA00004324"/>
    </source>
</evidence>
<dbReference type="EMBL" id="CAJFCW020000003">
    <property type="protein sequence ID" value="CAG9103247.1"/>
    <property type="molecule type" value="Genomic_DNA"/>
</dbReference>
<dbReference type="Pfam" id="PF00505">
    <property type="entry name" value="HMG_box"/>
    <property type="match status" value="1"/>
</dbReference>
<dbReference type="PANTHER" id="PTHR10270">
    <property type="entry name" value="SOX TRANSCRIPTION FACTOR"/>
    <property type="match status" value="1"/>
</dbReference>
<dbReference type="PANTHER" id="PTHR10270:SF161">
    <property type="entry name" value="SEX-DETERMINING REGION Y PROTEIN"/>
    <property type="match status" value="1"/>
</dbReference>
<feature type="compositionally biased region" description="Basic and acidic residues" evidence="13">
    <location>
        <begin position="218"/>
        <end position="231"/>
    </location>
</feature>
<dbReference type="Gene3D" id="1.10.30.10">
    <property type="entry name" value="High mobility group box domain"/>
    <property type="match status" value="1"/>
</dbReference>
<dbReference type="GO" id="GO:0000978">
    <property type="term" value="F:RNA polymerase II cis-regulatory region sequence-specific DNA binding"/>
    <property type="evidence" value="ECO:0007669"/>
    <property type="project" value="TreeGrafter"/>
</dbReference>
<evidence type="ECO:0000313" key="15">
    <source>
        <dbReference type="EMBL" id="CAD5214776.1"/>
    </source>
</evidence>
<dbReference type="SMART" id="SM00398">
    <property type="entry name" value="HMG"/>
    <property type="match status" value="1"/>
</dbReference>
<evidence type="ECO:0000256" key="5">
    <source>
        <dbReference type="ARBA" id="ARBA00022860"/>
    </source>
</evidence>
<dbReference type="Proteomes" id="UP000783686">
    <property type="component" value="Unassembled WGS sequence"/>
</dbReference>
<dbReference type="GO" id="GO:0016607">
    <property type="term" value="C:nuclear speck"/>
    <property type="evidence" value="ECO:0007669"/>
    <property type="project" value="UniProtKB-SubCell"/>
</dbReference>